<name>A0A7K0DQK1_9NOCA</name>
<dbReference type="InterPro" id="IPR036097">
    <property type="entry name" value="HisK_dim/P_sf"/>
</dbReference>
<keyword evidence="6" id="KW-0808">Transferase</keyword>
<keyword evidence="12" id="KW-0902">Two-component regulatory system</keyword>
<keyword evidence="9" id="KW-0418">Kinase</keyword>
<comment type="subcellular location">
    <subcellularLocation>
        <location evidence="3">Cell membrane</location>
    </subcellularLocation>
    <subcellularLocation>
        <location evidence="2">Membrane</location>
        <topology evidence="2">Multi-pass membrane protein</topology>
    </subcellularLocation>
</comment>
<evidence type="ECO:0000256" key="9">
    <source>
        <dbReference type="ARBA" id="ARBA00022777"/>
    </source>
</evidence>
<dbReference type="Gene3D" id="1.10.287.130">
    <property type="match status" value="1"/>
</dbReference>
<dbReference type="InterPro" id="IPR003661">
    <property type="entry name" value="HisK_dim/P_dom"/>
</dbReference>
<dbReference type="RefSeq" id="WP_153343544.1">
    <property type="nucleotide sequence ID" value="NZ_WEGI01000007.1"/>
</dbReference>
<keyword evidence="13 15" id="KW-0472">Membrane</keyword>
<evidence type="ECO:0000256" key="5">
    <source>
        <dbReference type="ARBA" id="ARBA00022553"/>
    </source>
</evidence>
<dbReference type="InterPro" id="IPR036890">
    <property type="entry name" value="HATPase_C_sf"/>
</dbReference>
<dbReference type="OrthoDB" id="5012372at2"/>
<dbReference type="SUPFAM" id="SSF55874">
    <property type="entry name" value="ATPase domain of HSP90 chaperone/DNA topoisomerase II/histidine kinase"/>
    <property type="match status" value="1"/>
</dbReference>
<protein>
    <recommendedName>
        <fullName evidence="4">histidine kinase</fullName>
        <ecNumber evidence="4">2.7.13.3</ecNumber>
    </recommendedName>
</protein>
<dbReference type="SMART" id="SM00388">
    <property type="entry name" value="HisKA"/>
    <property type="match status" value="1"/>
</dbReference>
<keyword evidence="5" id="KW-0597">Phosphoprotein</keyword>
<dbReference type="InterPro" id="IPR003594">
    <property type="entry name" value="HATPase_dom"/>
</dbReference>
<dbReference type="CDD" id="cd00082">
    <property type="entry name" value="HisKA"/>
    <property type="match status" value="1"/>
</dbReference>
<sequence>MSARSDPRPAVARLRRARRVLTGLFTAITAICLIALGAFAGTVDAQSRHRALDDRLDRYASGLAREVTWGDDGAVDLEAVRDDDLVQDTVAIVILARDGNGPWREVFAHRRAGSPPPDALRAVADQVAAEEDSVAATRADSTGRTARLAGVPVWTDDSTVGAVVVTADDPGPSAHEHRNLVLALEIGGATLLALAALAGHLLSGISMRSALRLLDEQERFLGDAAHELRTPLAALRLRTDAGLRDAGNERTALTDVRRLTDRMTRLVAGLLARARTETGVAEPERLPLRLDQLVEGVIADFPAAGIRLTAEPVVVKADPELLSLAIRNLVDNALVHGDGAVEVSVTAEPGPIARHRAAAGVPVADRIIGATIISGPPGQPEPSGTEPPAAPESELTGGRITVRDHGPGLDPALPDPFDRGATASRTGHGIGLSIVRWVAGIHGGTATLEPAPGGGTVATLTVARPST</sequence>
<dbReference type="EC" id="2.7.13.3" evidence="4"/>
<accession>A0A7K0DQK1</accession>
<feature type="transmembrane region" description="Helical" evidence="15">
    <location>
        <begin position="20"/>
        <end position="40"/>
    </location>
</feature>
<dbReference type="SUPFAM" id="SSF47384">
    <property type="entry name" value="Homodimeric domain of signal transducing histidine kinase"/>
    <property type="match status" value="1"/>
</dbReference>
<dbReference type="PANTHER" id="PTHR45436:SF14">
    <property type="entry name" value="SENSOR PROTEIN QSEC"/>
    <property type="match status" value="1"/>
</dbReference>
<dbReference type="GO" id="GO:0005524">
    <property type="term" value="F:ATP binding"/>
    <property type="evidence" value="ECO:0007669"/>
    <property type="project" value="UniProtKB-KW"/>
</dbReference>
<evidence type="ECO:0000256" key="2">
    <source>
        <dbReference type="ARBA" id="ARBA00004141"/>
    </source>
</evidence>
<dbReference type="InterPro" id="IPR005467">
    <property type="entry name" value="His_kinase_dom"/>
</dbReference>
<feature type="region of interest" description="Disordered" evidence="14">
    <location>
        <begin position="371"/>
        <end position="424"/>
    </location>
</feature>
<evidence type="ECO:0000256" key="13">
    <source>
        <dbReference type="ARBA" id="ARBA00023136"/>
    </source>
</evidence>
<evidence type="ECO:0000256" key="12">
    <source>
        <dbReference type="ARBA" id="ARBA00023012"/>
    </source>
</evidence>
<dbReference type="Gene3D" id="3.30.565.10">
    <property type="entry name" value="Histidine kinase-like ATPase, C-terminal domain"/>
    <property type="match status" value="1"/>
</dbReference>
<keyword evidence="11 15" id="KW-1133">Transmembrane helix</keyword>
<evidence type="ECO:0000256" key="10">
    <source>
        <dbReference type="ARBA" id="ARBA00022840"/>
    </source>
</evidence>
<evidence type="ECO:0000256" key="1">
    <source>
        <dbReference type="ARBA" id="ARBA00000085"/>
    </source>
</evidence>
<comment type="caution">
    <text evidence="17">The sequence shown here is derived from an EMBL/GenBank/DDBJ whole genome shotgun (WGS) entry which is preliminary data.</text>
</comment>
<feature type="domain" description="Histidine kinase" evidence="16">
    <location>
        <begin position="223"/>
        <end position="466"/>
    </location>
</feature>
<dbReference type="SMART" id="SM00387">
    <property type="entry name" value="HATPase_c"/>
    <property type="match status" value="1"/>
</dbReference>
<evidence type="ECO:0000256" key="3">
    <source>
        <dbReference type="ARBA" id="ARBA00004236"/>
    </source>
</evidence>
<reference evidence="17 18" key="1">
    <citation type="submission" date="2019-10" db="EMBL/GenBank/DDBJ databases">
        <title>Nocardia macrotermitis sp. nov. and Nocardia aurantia sp. nov., isolated from the gut of fungus growing-termite Macrotermes natalensis.</title>
        <authorList>
            <person name="Benndorf R."/>
            <person name="Schwitalla J."/>
            <person name="Martin K."/>
            <person name="De Beer W."/>
            <person name="Kaster A.-K."/>
            <person name="Vollmers J."/>
            <person name="Poulsen M."/>
            <person name="Beemelmanns C."/>
        </authorList>
    </citation>
    <scope>NUCLEOTIDE SEQUENCE [LARGE SCALE GENOMIC DNA]</scope>
    <source>
        <strain evidence="17 18">RB56</strain>
    </source>
</reference>
<comment type="catalytic activity">
    <reaction evidence="1">
        <text>ATP + protein L-histidine = ADP + protein N-phospho-L-histidine.</text>
        <dbReference type="EC" id="2.7.13.3"/>
    </reaction>
</comment>
<proteinExistence type="predicted"/>
<evidence type="ECO:0000256" key="4">
    <source>
        <dbReference type="ARBA" id="ARBA00012438"/>
    </source>
</evidence>
<keyword evidence="10" id="KW-0067">ATP-binding</keyword>
<evidence type="ECO:0000256" key="7">
    <source>
        <dbReference type="ARBA" id="ARBA00022692"/>
    </source>
</evidence>
<dbReference type="GO" id="GO:0005886">
    <property type="term" value="C:plasma membrane"/>
    <property type="evidence" value="ECO:0007669"/>
    <property type="project" value="UniProtKB-SubCell"/>
</dbReference>
<dbReference type="Pfam" id="PF02518">
    <property type="entry name" value="HATPase_c"/>
    <property type="match status" value="1"/>
</dbReference>
<evidence type="ECO:0000313" key="17">
    <source>
        <dbReference type="EMBL" id="MQY27991.1"/>
    </source>
</evidence>
<evidence type="ECO:0000256" key="11">
    <source>
        <dbReference type="ARBA" id="ARBA00022989"/>
    </source>
</evidence>
<dbReference type="Pfam" id="PF00512">
    <property type="entry name" value="HisKA"/>
    <property type="match status" value="1"/>
</dbReference>
<dbReference type="PROSITE" id="PS50109">
    <property type="entry name" value="HIS_KIN"/>
    <property type="match status" value="1"/>
</dbReference>
<dbReference type="PANTHER" id="PTHR45436">
    <property type="entry name" value="SENSOR HISTIDINE KINASE YKOH"/>
    <property type="match status" value="1"/>
</dbReference>
<evidence type="ECO:0000256" key="8">
    <source>
        <dbReference type="ARBA" id="ARBA00022741"/>
    </source>
</evidence>
<dbReference type="GO" id="GO:0000155">
    <property type="term" value="F:phosphorelay sensor kinase activity"/>
    <property type="evidence" value="ECO:0007669"/>
    <property type="project" value="InterPro"/>
</dbReference>
<keyword evidence="18" id="KW-1185">Reference proteome</keyword>
<dbReference type="Proteomes" id="UP000431401">
    <property type="component" value="Unassembled WGS sequence"/>
</dbReference>
<dbReference type="InterPro" id="IPR004358">
    <property type="entry name" value="Sig_transdc_His_kin-like_C"/>
</dbReference>
<dbReference type="InterPro" id="IPR050428">
    <property type="entry name" value="TCS_sensor_his_kinase"/>
</dbReference>
<dbReference type="PRINTS" id="PR00344">
    <property type="entry name" value="BCTRLSENSOR"/>
</dbReference>
<gene>
    <name evidence="17" type="ORF">NRB56_35740</name>
</gene>
<evidence type="ECO:0000256" key="14">
    <source>
        <dbReference type="SAM" id="MobiDB-lite"/>
    </source>
</evidence>
<keyword evidence="7 15" id="KW-0812">Transmembrane</keyword>
<evidence type="ECO:0000313" key="18">
    <source>
        <dbReference type="Proteomes" id="UP000431401"/>
    </source>
</evidence>
<evidence type="ECO:0000256" key="6">
    <source>
        <dbReference type="ARBA" id="ARBA00022679"/>
    </source>
</evidence>
<evidence type="ECO:0000256" key="15">
    <source>
        <dbReference type="SAM" id="Phobius"/>
    </source>
</evidence>
<keyword evidence="8" id="KW-0547">Nucleotide-binding</keyword>
<evidence type="ECO:0000259" key="16">
    <source>
        <dbReference type="PROSITE" id="PS50109"/>
    </source>
</evidence>
<dbReference type="EMBL" id="WEGI01000007">
    <property type="protein sequence ID" value="MQY27991.1"/>
    <property type="molecule type" value="Genomic_DNA"/>
</dbReference>
<dbReference type="AlphaFoldDB" id="A0A7K0DQK1"/>
<organism evidence="17 18">
    <name type="scientific">Nocardia aurantia</name>
    <dbReference type="NCBI Taxonomy" id="2585199"/>
    <lineage>
        <taxon>Bacteria</taxon>
        <taxon>Bacillati</taxon>
        <taxon>Actinomycetota</taxon>
        <taxon>Actinomycetes</taxon>
        <taxon>Mycobacteriales</taxon>
        <taxon>Nocardiaceae</taxon>
        <taxon>Nocardia</taxon>
    </lineage>
</organism>